<evidence type="ECO:0000256" key="1">
    <source>
        <dbReference type="SAM" id="MobiDB-lite"/>
    </source>
</evidence>
<feature type="compositionally biased region" description="Low complexity" evidence="1">
    <location>
        <begin position="560"/>
        <end position="614"/>
    </location>
</feature>
<accession>A0A0C3PDB1</accession>
<feature type="non-terminal residue" evidence="2">
    <location>
        <position position="658"/>
    </location>
</feature>
<dbReference type="OrthoDB" id="21204at2759"/>
<gene>
    <name evidence="2" type="ORF">PHLGIDRAFT_497629</name>
</gene>
<keyword evidence="3" id="KW-1185">Reference proteome</keyword>
<evidence type="ECO:0000313" key="3">
    <source>
        <dbReference type="Proteomes" id="UP000053257"/>
    </source>
</evidence>
<reference evidence="2 3" key="1">
    <citation type="journal article" date="2014" name="PLoS Genet.">
        <title>Analysis of the Phlebiopsis gigantea genome, transcriptome and secretome provides insight into its pioneer colonization strategies of wood.</title>
        <authorList>
            <person name="Hori C."/>
            <person name="Ishida T."/>
            <person name="Igarashi K."/>
            <person name="Samejima M."/>
            <person name="Suzuki H."/>
            <person name="Master E."/>
            <person name="Ferreira P."/>
            <person name="Ruiz-Duenas F.J."/>
            <person name="Held B."/>
            <person name="Canessa P."/>
            <person name="Larrondo L.F."/>
            <person name="Schmoll M."/>
            <person name="Druzhinina I.S."/>
            <person name="Kubicek C.P."/>
            <person name="Gaskell J.A."/>
            <person name="Kersten P."/>
            <person name="St John F."/>
            <person name="Glasner J."/>
            <person name="Sabat G."/>
            <person name="Splinter BonDurant S."/>
            <person name="Syed K."/>
            <person name="Yadav J."/>
            <person name="Mgbeahuruike A.C."/>
            <person name="Kovalchuk A."/>
            <person name="Asiegbu F.O."/>
            <person name="Lackner G."/>
            <person name="Hoffmeister D."/>
            <person name="Rencoret J."/>
            <person name="Gutierrez A."/>
            <person name="Sun H."/>
            <person name="Lindquist E."/>
            <person name="Barry K."/>
            <person name="Riley R."/>
            <person name="Grigoriev I.V."/>
            <person name="Henrissat B."/>
            <person name="Kues U."/>
            <person name="Berka R.M."/>
            <person name="Martinez A.T."/>
            <person name="Covert S.F."/>
            <person name="Blanchette R.A."/>
            <person name="Cullen D."/>
        </authorList>
    </citation>
    <scope>NUCLEOTIDE SEQUENCE [LARGE SCALE GENOMIC DNA]</scope>
    <source>
        <strain evidence="2 3">11061_1 CR5-6</strain>
    </source>
</reference>
<feature type="compositionally biased region" description="Basic and acidic residues" evidence="1">
    <location>
        <begin position="615"/>
        <end position="641"/>
    </location>
</feature>
<feature type="compositionally biased region" description="Basic residues" evidence="1">
    <location>
        <begin position="286"/>
        <end position="297"/>
    </location>
</feature>
<feature type="compositionally biased region" description="Pro residues" evidence="1">
    <location>
        <begin position="550"/>
        <end position="559"/>
    </location>
</feature>
<feature type="compositionally biased region" description="Basic and acidic residues" evidence="1">
    <location>
        <begin position="216"/>
        <end position="228"/>
    </location>
</feature>
<organism evidence="2 3">
    <name type="scientific">Phlebiopsis gigantea (strain 11061_1 CR5-6)</name>
    <name type="common">White-rot fungus</name>
    <name type="synonym">Peniophora gigantea</name>
    <dbReference type="NCBI Taxonomy" id="745531"/>
    <lineage>
        <taxon>Eukaryota</taxon>
        <taxon>Fungi</taxon>
        <taxon>Dikarya</taxon>
        <taxon>Basidiomycota</taxon>
        <taxon>Agaricomycotina</taxon>
        <taxon>Agaricomycetes</taxon>
        <taxon>Polyporales</taxon>
        <taxon>Phanerochaetaceae</taxon>
        <taxon>Phlebiopsis</taxon>
    </lineage>
</organism>
<feature type="compositionally biased region" description="Basic and acidic residues" evidence="1">
    <location>
        <begin position="412"/>
        <end position="426"/>
    </location>
</feature>
<feature type="compositionally biased region" description="Basic and acidic residues" evidence="1">
    <location>
        <begin position="267"/>
        <end position="276"/>
    </location>
</feature>
<feature type="compositionally biased region" description="Basic and acidic residues" evidence="1">
    <location>
        <begin position="298"/>
        <end position="322"/>
    </location>
</feature>
<feature type="region of interest" description="Disordered" evidence="1">
    <location>
        <begin position="211"/>
        <end position="509"/>
    </location>
</feature>
<feature type="compositionally biased region" description="Low complexity" evidence="1">
    <location>
        <begin position="232"/>
        <end position="250"/>
    </location>
</feature>
<sequence length="658" mass="70569">MFTRILLRLYIDVDGFVSSSPANVLCVPVKLESTSYTTFAPYTITKSNTSRLSGPLRYQTHLRYVLKLHRDVGRARWSGVGTSGESGSVHAELQTNWREPSRRGAGYTDITFTQSNPDLVSRATVFIRRELRVWDALDVEFLTTFTISLMKSLDIRSEPAVKLLAEFLDMDSDGLRTNAEQFAHGNLELYSYLRSPYRDLNVYDTVVQYDAPEDLSPPHRQERSRRWATETPSPRVSPRASRSPSPGPSRTRPRADTRQRTWTASPRARDNPRSRLPESPSSRGEHRSRTRSGSRPRRQTDADPQLDKGNARERAGNGEGHAHVAKGKGRAVAGGGGREAGTYMRSRSGGGSDARPAAVEEDAGPGRIRGTAPAGQSARALDDADKASPMGAGLVGPGGRHDGSPPATARDAAQEQARHNKAERPRVGRGAWQSLNTYLAGASVDEQDEQETGRRAQGGRMKPAELSIRGAARQLAGSPPEVCPPPAPSISPAHEEDIHLDRTATGTPAVLAHTPAADRSRAAGMEAPGSDVMARVRARLTRIKQELPVQRPPSSPPAPTAINAAAPAPASVDPPHAVPARLPMPAATAAAASPRASMGSSSSSSAGAGPAARARLLDRLARERAGAHMGHQREAHRHGDGEAALDAGVLEARLRAEA</sequence>
<name>A0A0C3PDB1_PHLG1</name>
<feature type="region of interest" description="Disordered" evidence="1">
    <location>
        <begin position="536"/>
        <end position="644"/>
    </location>
</feature>
<protein>
    <submittedName>
        <fullName evidence="2">Uncharacterized protein</fullName>
    </submittedName>
</protein>
<feature type="compositionally biased region" description="Basic and acidic residues" evidence="1">
    <location>
        <begin position="493"/>
        <end position="502"/>
    </location>
</feature>
<proteinExistence type="predicted"/>
<evidence type="ECO:0000313" key="2">
    <source>
        <dbReference type="EMBL" id="KIP03233.1"/>
    </source>
</evidence>
<dbReference type="Proteomes" id="UP000053257">
    <property type="component" value="Unassembled WGS sequence"/>
</dbReference>
<dbReference type="AlphaFoldDB" id="A0A0C3PDB1"/>
<dbReference type="HOGENOM" id="CLU_417148_0_0_1"/>
<dbReference type="EMBL" id="KN840626">
    <property type="protein sequence ID" value="KIP03233.1"/>
    <property type="molecule type" value="Genomic_DNA"/>
</dbReference>
<dbReference type="STRING" id="745531.A0A0C3PDB1"/>